<sequence length="320" mass="36026">MDKKKVFITYKIPETGIQLLHKKGFSVEVYSKENLIPHSELVHKVKNVDAIISLLTDKIDKEVLDSMTKCRIIANYAVGFNNIDIEYARSENIIVTNTPDVLTDSTADLTMALILACARRLLEGERMMRESKFKGWRPQLLLGYELKNKIFGIVGMGRIGLAVAKRAYAFGCRIIYYSNNKNPEAEKLFNAKNVSLEYLMKNSDIISLHIPLTHKTKNLINGNLLKMMKKTSIFINTARGEVVDEKYLISLLKRKKIFAAGFDVYENEPEINPELLKLDNVVLLPHIGSATVEARNAMSELAAKNVISVLSGKKPITPVN</sequence>
<dbReference type="GO" id="GO:0051287">
    <property type="term" value="F:NAD binding"/>
    <property type="evidence" value="ECO:0007669"/>
    <property type="project" value="InterPro"/>
</dbReference>
<dbReference type="PANTHER" id="PTHR10996:SF283">
    <property type="entry name" value="GLYOXYLATE_HYDROXYPYRUVATE REDUCTASE B"/>
    <property type="match status" value="1"/>
</dbReference>
<feature type="domain" description="D-isomer specific 2-hydroxyacid dehydrogenase catalytic" evidence="10">
    <location>
        <begin position="6"/>
        <end position="320"/>
    </location>
</feature>
<dbReference type="Pfam" id="PF02826">
    <property type="entry name" value="2-Hacid_dh_C"/>
    <property type="match status" value="1"/>
</dbReference>
<comment type="catalytic activity">
    <reaction evidence="3">
        <text>(R)-glycerate + NADP(+) = 3-hydroxypyruvate + NADPH + H(+)</text>
        <dbReference type="Rhea" id="RHEA:18657"/>
        <dbReference type="ChEBI" id="CHEBI:15378"/>
        <dbReference type="ChEBI" id="CHEBI:16659"/>
        <dbReference type="ChEBI" id="CHEBI:17180"/>
        <dbReference type="ChEBI" id="CHEBI:57783"/>
        <dbReference type="ChEBI" id="CHEBI:58349"/>
        <dbReference type="EC" id="1.1.1.81"/>
    </reaction>
</comment>
<reference evidence="12" key="1">
    <citation type="journal article" date="2020" name="mSystems">
        <title>Genome- and Community-Level Interaction Insights into Carbon Utilization and Element Cycling Functions of Hydrothermarchaeota in Hydrothermal Sediment.</title>
        <authorList>
            <person name="Zhou Z."/>
            <person name="Liu Y."/>
            <person name="Xu W."/>
            <person name="Pan J."/>
            <person name="Luo Z.H."/>
            <person name="Li M."/>
        </authorList>
    </citation>
    <scope>NUCLEOTIDE SEQUENCE [LARGE SCALE GENOMIC DNA]</scope>
    <source>
        <strain evidence="12">SpSt-479</strain>
    </source>
</reference>
<evidence type="ECO:0000256" key="2">
    <source>
        <dbReference type="ARBA" id="ARBA00051801"/>
    </source>
</evidence>
<proteinExistence type="inferred from homology"/>
<dbReference type="PANTHER" id="PTHR10996">
    <property type="entry name" value="2-HYDROXYACID DEHYDROGENASE-RELATED"/>
    <property type="match status" value="1"/>
</dbReference>
<dbReference type="EC" id="1.1.1.81" evidence="7"/>
<gene>
    <name evidence="12" type="ORF">ENS31_04380</name>
</gene>
<dbReference type="Pfam" id="PF00389">
    <property type="entry name" value="2-Hacid_dh"/>
    <property type="match status" value="1"/>
</dbReference>
<dbReference type="InterPro" id="IPR006140">
    <property type="entry name" value="D-isomer_DH_NAD-bd"/>
</dbReference>
<accession>A0A7V3E691</accession>
<protein>
    <recommendedName>
        <fullName evidence="8">Glyoxylate/hydroxypyruvate reductase B</fullName>
        <ecNumber evidence="6">1.1.1.79</ecNumber>
        <ecNumber evidence="7">1.1.1.81</ecNumber>
    </recommendedName>
</protein>
<evidence type="ECO:0000256" key="8">
    <source>
        <dbReference type="ARBA" id="ARBA00073362"/>
    </source>
</evidence>
<evidence type="ECO:0000256" key="3">
    <source>
        <dbReference type="ARBA" id="ARBA00052239"/>
    </source>
</evidence>
<organism evidence="12">
    <name type="scientific">Ignavibacterium album</name>
    <dbReference type="NCBI Taxonomy" id="591197"/>
    <lineage>
        <taxon>Bacteria</taxon>
        <taxon>Pseudomonadati</taxon>
        <taxon>Ignavibacteriota</taxon>
        <taxon>Ignavibacteria</taxon>
        <taxon>Ignavibacteriales</taxon>
        <taxon>Ignavibacteriaceae</taxon>
        <taxon>Ignavibacterium</taxon>
    </lineage>
</organism>
<evidence type="ECO:0000259" key="10">
    <source>
        <dbReference type="Pfam" id="PF00389"/>
    </source>
</evidence>
<name>A0A7V3E691_9BACT</name>
<dbReference type="AlphaFoldDB" id="A0A7V3E691"/>
<comment type="catalytic activity">
    <reaction evidence="4">
        <text>glycolate + NADP(+) = glyoxylate + NADPH + H(+)</text>
        <dbReference type="Rhea" id="RHEA:10992"/>
        <dbReference type="ChEBI" id="CHEBI:15378"/>
        <dbReference type="ChEBI" id="CHEBI:29805"/>
        <dbReference type="ChEBI" id="CHEBI:36655"/>
        <dbReference type="ChEBI" id="CHEBI:57783"/>
        <dbReference type="ChEBI" id="CHEBI:58349"/>
        <dbReference type="EC" id="1.1.1.79"/>
    </reaction>
</comment>
<dbReference type="EMBL" id="DSUJ01000008">
    <property type="protein sequence ID" value="HFI90755.1"/>
    <property type="molecule type" value="Genomic_DNA"/>
</dbReference>
<dbReference type="InterPro" id="IPR036291">
    <property type="entry name" value="NAD(P)-bd_dom_sf"/>
</dbReference>
<evidence type="ECO:0000313" key="12">
    <source>
        <dbReference type="EMBL" id="HFI90755.1"/>
    </source>
</evidence>
<evidence type="ECO:0000256" key="4">
    <source>
        <dbReference type="ARBA" id="ARBA00052769"/>
    </source>
</evidence>
<dbReference type="FunFam" id="3.40.50.720:FF:000026">
    <property type="entry name" value="Glyoxylate/hydroxypyruvate reductase B"/>
    <property type="match status" value="1"/>
</dbReference>
<feature type="domain" description="D-isomer specific 2-hydroxyacid dehydrogenase NAD-binding" evidence="11">
    <location>
        <begin position="111"/>
        <end position="288"/>
    </location>
</feature>
<dbReference type="GO" id="GO:0016618">
    <property type="term" value="F:hydroxypyruvate reductase [NAD(P)H] activity"/>
    <property type="evidence" value="ECO:0007669"/>
    <property type="project" value="UniProtKB-EC"/>
</dbReference>
<keyword evidence="1 9" id="KW-0560">Oxidoreductase</keyword>
<comment type="caution">
    <text evidence="12">The sequence shown here is derived from an EMBL/GenBank/DDBJ whole genome shotgun (WGS) entry which is preliminary data.</text>
</comment>
<dbReference type="PROSITE" id="PS00671">
    <property type="entry name" value="D_2_HYDROXYACID_DH_3"/>
    <property type="match status" value="1"/>
</dbReference>
<dbReference type="GO" id="GO:0005829">
    <property type="term" value="C:cytosol"/>
    <property type="evidence" value="ECO:0007669"/>
    <property type="project" value="TreeGrafter"/>
</dbReference>
<dbReference type="CDD" id="cd05301">
    <property type="entry name" value="GDH"/>
    <property type="match status" value="1"/>
</dbReference>
<evidence type="ECO:0000259" key="11">
    <source>
        <dbReference type="Pfam" id="PF02826"/>
    </source>
</evidence>
<dbReference type="InterPro" id="IPR029753">
    <property type="entry name" value="D-isomer_DH_CS"/>
</dbReference>
<dbReference type="GO" id="GO:0030267">
    <property type="term" value="F:glyoxylate reductase (NADPH) activity"/>
    <property type="evidence" value="ECO:0007669"/>
    <property type="project" value="UniProtKB-EC"/>
</dbReference>
<dbReference type="InterPro" id="IPR006139">
    <property type="entry name" value="D-isomer_2_OHA_DH_cat_dom"/>
</dbReference>
<evidence type="ECO:0000256" key="7">
    <source>
        <dbReference type="ARBA" id="ARBA00066674"/>
    </source>
</evidence>
<evidence type="ECO:0000256" key="9">
    <source>
        <dbReference type="RuleBase" id="RU003719"/>
    </source>
</evidence>
<comment type="catalytic activity">
    <reaction evidence="2">
        <text>(R)-glycerate + NAD(+) = 3-hydroxypyruvate + NADH + H(+)</text>
        <dbReference type="Rhea" id="RHEA:17905"/>
        <dbReference type="ChEBI" id="CHEBI:15378"/>
        <dbReference type="ChEBI" id="CHEBI:16659"/>
        <dbReference type="ChEBI" id="CHEBI:17180"/>
        <dbReference type="ChEBI" id="CHEBI:57540"/>
        <dbReference type="ChEBI" id="CHEBI:57945"/>
        <dbReference type="EC" id="1.1.1.81"/>
    </reaction>
</comment>
<evidence type="ECO:0000256" key="5">
    <source>
        <dbReference type="ARBA" id="ARBA00061278"/>
    </source>
</evidence>
<dbReference type="Gene3D" id="3.40.50.720">
    <property type="entry name" value="NAD(P)-binding Rossmann-like Domain"/>
    <property type="match status" value="2"/>
</dbReference>
<evidence type="ECO:0000256" key="6">
    <source>
        <dbReference type="ARBA" id="ARBA00066661"/>
    </source>
</evidence>
<dbReference type="EC" id="1.1.1.79" evidence="6"/>
<dbReference type="SUPFAM" id="SSF52283">
    <property type="entry name" value="Formate/glycerate dehydrogenase catalytic domain-like"/>
    <property type="match status" value="1"/>
</dbReference>
<comment type="similarity">
    <text evidence="5">Belongs to the D-isomer specific 2-hydroxyacid dehydrogenase family. GhrB subfamily.</text>
</comment>
<dbReference type="InterPro" id="IPR050223">
    <property type="entry name" value="D-isomer_2-hydroxyacid_DH"/>
</dbReference>
<dbReference type="SUPFAM" id="SSF51735">
    <property type="entry name" value="NAD(P)-binding Rossmann-fold domains"/>
    <property type="match status" value="1"/>
</dbReference>
<evidence type="ECO:0000256" key="1">
    <source>
        <dbReference type="ARBA" id="ARBA00023002"/>
    </source>
</evidence>